<dbReference type="EMBL" id="CP022983">
    <property type="protein sequence ID" value="ASV66673.1"/>
    <property type="molecule type" value="Genomic_DNA"/>
</dbReference>
<accession>A0A248TES6</accession>
<evidence type="ECO:0000256" key="4">
    <source>
        <dbReference type="PROSITE-ProRule" id="PRU00335"/>
    </source>
</evidence>
<dbReference type="PANTHER" id="PTHR47506:SF10">
    <property type="entry name" value="TRANSCRIPTIONAL REGULATORY PROTEIN"/>
    <property type="match status" value="1"/>
</dbReference>
<keyword evidence="1" id="KW-0805">Transcription regulation</keyword>
<feature type="domain" description="HTH tetR-type" evidence="5">
    <location>
        <begin position="6"/>
        <end position="66"/>
    </location>
</feature>
<sequence>MARPLNFNPQLKLKAVMILFWKKGYHATSLSDLQEVTGLSKSSIYQAYGNKYDLFIAAFRMYHEEQLKQLQDIIQNGDNGYDAIETFLLKIVHAEDGLPCGCMTSNEAIEMGPHDQAFCQLINEQFQEIEEVFISAIDRGKKDQSITSHTDSLLLARFLMVIIQGINVMSSTKTNSDRVMDAVSVTKQILKGL</sequence>
<dbReference type="PANTHER" id="PTHR47506">
    <property type="entry name" value="TRANSCRIPTIONAL REGULATORY PROTEIN"/>
    <property type="match status" value="1"/>
</dbReference>
<dbReference type="InterPro" id="IPR001647">
    <property type="entry name" value="HTH_TetR"/>
</dbReference>
<proteinExistence type="predicted"/>
<dbReference type="InterPro" id="IPR036271">
    <property type="entry name" value="Tet_transcr_reg_TetR-rel_C_sf"/>
</dbReference>
<dbReference type="RefSeq" id="WP_095370248.1">
    <property type="nucleotide sequence ID" value="NZ_CP022983.1"/>
</dbReference>
<evidence type="ECO:0000256" key="2">
    <source>
        <dbReference type="ARBA" id="ARBA00023125"/>
    </source>
</evidence>
<dbReference type="SUPFAM" id="SSF46689">
    <property type="entry name" value="Homeodomain-like"/>
    <property type="match status" value="1"/>
</dbReference>
<evidence type="ECO:0000313" key="7">
    <source>
        <dbReference type="Proteomes" id="UP000215137"/>
    </source>
</evidence>
<dbReference type="AlphaFoldDB" id="A0A248TES6"/>
<dbReference type="PROSITE" id="PS50977">
    <property type="entry name" value="HTH_TETR_2"/>
    <property type="match status" value="1"/>
</dbReference>
<dbReference type="InterPro" id="IPR009057">
    <property type="entry name" value="Homeodomain-like_sf"/>
</dbReference>
<evidence type="ECO:0000256" key="3">
    <source>
        <dbReference type="ARBA" id="ARBA00023163"/>
    </source>
</evidence>
<keyword evidence="2 4" id="KW-0238">DNA-binding</keyword>
<evidence type="ECO:0000313" key="6">
    <source>
        <dbReference type="EMBL" id="ASV66673.1"/>
    </source>
</evidence>
<dbReference type="Pfam" id="PF00440">
    <property type="entry name" value="TetR_N"/>
    <property type="match status" value="1"/>
</dbReference>
<dbReference type="OrthoDB" id="9795242at2"/>
<dbReference type="SUPFAM" id="SSF48498">
    <property type="entry name" value="Tetracyclin repressor-like, C-terminal domain"/>
    <property type="match status" value="1"/>
</dbReference>
<dbReference type="Proteomes" id="UP000215137">
    <property type="component" value="Chromosome"/>
</dbReference>
<gene>
    <name evidence="6" type="ORF">CKF48_04660</name>
</gene>
<dbReference type="KEGG" id="bko:CKF48_04660"/>
<keyword evidence="3" id="KW-0804">Transcription</keyword>
<dbReference type="Gene3D" id="1.10.357.10">
    <property type="entry name" value="Tetracycline Repressor, domain 2"/>
    <property type="match status" value="1"/>
</dbReference>
<feature type="DNA-binding region" description="H-T-H motif" evidence="4">
    <location>
        <begin position="29"/>
        <end position="48"/>
    </location>
</feature>
<protein>
    <recommendedName>
        <fullName evidence="5">HTH tetR-type domain-containing protein</fullName>
    </recommendedName>
</protein>
<evidence type="ECO:0000256" key="1">
    <source>
        <dbReference type="ARBA" id="ARBA00023015"/>
    </source>
</evidence>
<dbReference type="Gene3D" id="1.10.10.60">
    <property type="entry name" value="Homeodomain-like"/>
    <property type="match status" value="1"/>
</dbReference>
<organism evidence="6 7">
    <name type="scientific">Cytobacillus kochii</name>
    <dbReference type="NCBI Taxonomy" id="859143"/>
    <lineage>
        <taxon>Bacteria</taxon>
        <taxon>Bacillati</taxon>
        <taxon>Bacillota</taxon>
        <taxon>Bacilli</taxon>
        <taxon>Bacillales</taxon>
        <taxon>Bacillaceae</taxon>
        <taxon>Cytobacillus</taxon>
    </lineage>
</organism>
<dbReference type="GO" id="GO:0003677">
    <property type="term" value="F:DNA binding"/>
    <property type="evidence" value="ECO:0007669"/>
    <property type="project" value="UniProtKB-UniRule"/>
</dbReference>
<name>A0A248TES6_9BACI</name>
<reference evidence="6 7" key="1">
    <citation type="submission" date="2017-08" db="EMBL/GenBank/DDBJ databases">
        <title>Complete Genome Sequence of Bacillus kochii Oregon-R-modENCODE STRAIN BDGP4, isolated from Drosophila melanogaster gut.</title>
        <authorList>
            <person name="Wan K.H."/>
            <person name="Yu C."/>
            <person name="Park S."/>
            <person name="Hammonds A.S."/>
            <person name="Booth B.W."/>
            <person name="Celniker S.E."/>
        </authorList>
    </citation>
    <scope>NUCLEOTIDE SEQUENCE [LARGE SCALE GENOMIC DNA]</scope>
    <source>
        <strain evidence="6 7">BDGP4</strain>
    </source>
</reference>
<evidence type="ECO:0000259" key="5">
    <source>
        <dbReference type="PROSITE" id="PS50977"/>
    </source>
</evidence>
<dbReference type="Pfam" id="PF16925">
    <property type="entry name" value="TetR_C_13"/>
    <property type="match status" value="1"/>
</dbReference>
<dbReference type="InterPro" id="IPR011075">
    <property type="entry name" value="TetR_C"/>
</dbReference>
<keyword evidence="7" id="KW-1185">Reference proteome</keyword>